<evidence type="ECO:0008006" key="4">
    <source>
        <dbReference type="Google" id="ProtNLM"/>
    </source>
</evidence>
<evidence type="ECO:0000313" key="2">
    <source>
        <dbReference type="EMBL" id="MBP1475042.1"/>
    </source>
</evidence>
<keyword evidence="1" id="KW-1133">Transmembrane helix</keyword>
<evidence type="ECO:0000256" key="1">
    <source>
        <dbReference type="SAM" id="Phobius"/>
    </source>
</evidence>
<keyword evidence="3" id="KW-1185">Reference proteome</keyword>
<evidence type="ECO:0000313" key="3">
    <source>
        <dbReference type="Proteomes" id="UP000823790"/>
    </source>
</evidence>
<keyword evidence="1" id="KW-0472">Membrane</keyword>
<feature type="transmembrane region" description="Helical" evidence="1">
    <location>
        <begin position="42"/>
        <end position="63"/>
    </location>
</feature>
<reference evidence="2 3" key="1">
    <citation type="submission" date="2021-04" db="EMBL/GenBank/DDBJ databases">
        <authorList>
            <person name="Huq M.A."/>
        </authorList>
    </citation>
    <scope>NUCLEOTIDE SEQUENCE [LARGE SCALE GENOMIC DNA]</scope>
    <source>
        <strain evidence="2 3">MAH-13</strain>
    </source>
</reference>
<dbReference type="EMBL" id="JAGJRS010000022">
    <property type="protein sequence ID" value="MBP1475042.1"/>
    <property type="molecule type" value="Genomic_DNA"/>
</dbReference>
<organism evidence="2 3">
    <name type="scientific">Frateuria flava</name>
    <dbReference type="NCBI Taxonomy" id="2821489"/>
    <lineage>
        <taxon>Bacteria</taxon>
        <taxon>Pseudomonadati</taxon>
        <taxon>Pseudomonadota</taxon>
        <taxon>Gammaproteobacteria</taxon>
        <taxon>Lysobacterales</taxon>
        <taxon>Rhodanobacteraceae</taxon>
        <taxon>Frateuria</taxon>
    </lineage>
</organism>
<protein>
    <recommendedName>
        <fullName evidence="4">Serine/threonine protein kinase</fullName>
    </recommendedName>
</protein>
<name>A0ABS4DPQ3_9GAMM</name>
<keyword evidence="1" id="KW-0812">Transmembrane</keyword>
<gene>
    <name evidence="2" type="ORF">J7I44_12080</name>
</gene>
<accession>A0ABS4DPQ3</accession>
<dbReference type="Proteomes" id="UP000823790">
    <property type="component" value="Unassembled WGS sequence"/>
</dbReference>
<feature type="transmembrane region" description="Helical" evidence="1">
    <location>
        <begin position="167"/>
        <end position="186"/>
    </location>
</feature>
<sequence length="221" mass="24755">MELDEMKQAWLALGRQQERQYALDLQLFRQGREDRLRRHLRPLLWGQALQIAFGVAAMAWGITFWSTRLDDGRAMACGIAMQVFGTLMVGFAGRLLHLLGGIDYAGPVLEIQQRLAAMRVWRLKVEAPVLVLLGAFMWIPAMLMLMLGATEPAGVDLWRAAPGLPLWLVFNGFLALALAALTAWLIRRAGRARWLEGQFAGSAIRNAQVALDELARFEQDT</sequence>
<feature type="transmembrane region" description="Helical" evidence="1">
    <location>
        <begin position="83"/>
        <end position="106"/>
    </location>
</feature>
<dbReference type="RefSeq" id="WP_209621010.1">
    <property type="nucleotide sequence ID" value="NZ_JAGJRS010000022.1"/>
</dbReference>
<feature type="transmembrane region" description="Helical" evidence="1">
    <location>
        <begin position="127"/>
        <end position="147"/>
    </location>
</feature>
<comment type="caution">
    <text evidence="2">The sequence shown here is derived from an EMBL/GenBank/DDBJ whole genome shotgun (WGS) entry which is preliminary data.</text>
</comment>
<proteinExistence type="predicted"/>